<protein>
    <submittedName>
        <fullName evidence="3">Uncharacterized protein LOC107469995</fullName>
    </submittedName>
</protein>
<proteinExistence type="predicted"/>
<name>A0A6P4BXF4_ARADU</name>
<sequence>MNSSLQDLVSHIGSLNNSTNQPSSSSGLPSQPLPNPKDGINTITLRSETTLQERNQEEPSPPEHTPAEDTVEVEDAEEEEDIQDIDEEEETQPQSEAPRDVETADNARPIPFP</sequence>
<feature type="compositionally biased region" description="Acidic residues" evidence="1">
    <location>
        <begin position="69"/>
        <end position="91"/>
    </location>
</feature>
<reference evidence="3" key="2">
    <citation type="submission" date="2025-08" db="UniProtKB">
        <authorList>
            <consortium name="RefSeq"/>
        </authorList>
    </citation>
    <scope>IDENTIFICATION</scope>
    <source>
        <tissue evidence="3">Whole plant</tissue>
    </source>
</reference>
<keyword evidence="2" id="KW-1185">Reference proteome</keyword>
<dbReference type="GeneID" id="107469995"/>
<dbReference type="KEGG" id="adu:107469995"/>
<evidence type="ECO:0000313" key="2">
    <source>
        <dbReference type="Proteomes" id="UP000515211"/>
    </source>
</evidence>
<dbReference type="RefSeq" id="XP_015944869.1">
    <property type="nucleotide sequence ID" value="XM_016089383.1"/>
</dbReference>
<evidence type="ECO:0000256" key="1">
    <source>
        <dbReference type="SAM" id="MobiDB-lite"/>
    </source>
</evidence>
<reference evidence="2" key="1">
    <citation type="journal article" date="2016" name="Nat. Genet.">
        <title>The genome sequences of Arachis duranensis and Arachis ipaensis, the diploid ancestors of cultivated peanut.</title>
        <authorList>
            <person name="Bertioli D.J."/>
            <person name="Cannon S.B."/>
            <person name="Froenicke L."/>
            <person name="Huang G."/>
            <person name="Farmer A.D."/>
            <person name="Cannon E.K."/>
            <person name="Liu X."/>
            <person name="Gao D."/>
            <person name="Clevenger J."/>
            <person name="Dash S."/>
            <person name="Ren L."/>
            <person name="Moretzsohn M.C."/>
            <person name="Shirasawa K."/>
            <person name="Huang W."/>
            <person name="Vidigal B."/>
            <person name="Abernathy B."/>
            <person name="Chu Y."/>
            <person name="Niederhuth C.E."/>
            <person name="Umale P."/>
            <person name="Araujo A.C."/>
            <person name="Kozik A."/>
            <person name="Kim K.D."/>
            <person name="Burow M.D."/>
            <person name="Varshney R.K."/>
            <person name="Wang X."/>
            <person name="Zhang X."/>
            <person name="Barkley N."/>
            <person name="Guimaraes P.M."/>
            <person name="Isobe S."/>
            <person name="Guo B."/>
            <person name="Liao B."/>
            <person name="Stalker H.T."/>
            <person name="Schmitz R.J."/>
            <person name="Scheffler B.E."/>
            <person name="Leal-Bertioli S.C."/>
            <person name="Xun X."/>
            <person name="Jackson S.A."/>
            <person name="Michelmore R."/>
            <person name="Ozias-Akins P."/>
        </authorList>
    </citation>
    <scope>NUCLEOTIDE SEQUENCE [LARGE SCALE GENOMIC DNA]</scope>
    <source>
        <strain evidence="2">cv. V14167</strain>
    </source>
</reference>
<feature type="compositionally biased region" description="Polar residues" evidence="1">
    <location>
        <begin position="41"/>
        <end position="53"/>
    </location>
</feature>
<accession>A0A6P4BXF4</accession>
<evidence type="ECO:0000313" key="3">
    <source>
        <dbReference type="RefSeq" id="XP_015944869.1"/>
    </source>
</evidence>
<organism evidence="2 3">
    <name type="scientific">Arachis duranensis</name>
    <name type="common">Wild peanut</name>
    <dbReference type="NCBI Taxonomy" id="130453"/>
    <lineage>
        <taxon>Eukaryota</taxon>
        <taxon>Viridiplantae</taxon>
        <taxon>Streptophyta</taxon>
        <taxon>Embryophyta</taxon>
        <taxon>Tracheophyta</taxon>
        <taxon>Spermatophyta</taxon>
        <taxon>Magnoliopsida</taxon>
        <taxon>eudicotyledons</taxon>
        <taxon>Gunneridae</taxon>
        <taxon>Pentapetalae</taxon>
        <taxon>rosids</taxon>
        <taxon>fabids</taxon>
        <taxon>Fabales</taxon>
        <taxon>Fabaceae</taxon>
        <taxon>Papilionoideae</taxon>
        <taxon>50 kb inversion clade</taxon>
        <taxon>dalbergioids sensu lato</taxon>
        <taxon>Dalbergieae</taxon>
        <taxon>Pterocarpus clade</taxon>
        <taxon>Arachis</taxon>
    </lineage>
</organism>
<feature type="region of interest" description="Disordered" evidence="1">
    <location>
        <begin position="1"/>
        <end position="113"/>
    </location>
</feature>
<dbReference type="Proteomes" id="UP000515211">
    <property type="component" value="Chromosome 10"/>
</dbReference>
<gene>
    <name evidence="3" type="primary">LOC107469995</name>
</gene>
<feature type="compositionally biased region" description="Low complexity" evidence="1">
    <location>
        <begin position="14"/>
        <end position="30"/>
    </location>
</feature>
<dbReference type="AlphaFoldDB" id="A0A6P4BXF4"/>